<name>A0A1W1YGQ7_9FLAO</name>
<dbReference type="EMBL" id="FWXS01000001">
    <property type="protein sequence ID" value="SMC35333.1"/>
    <property type="molecule type" value="Genomic_DNA"/>
</dbReference>
<accession>A0A1W1YGQ7</accession>
<dbReference type="CDD" id="cd00093">
    <property type="entry name" value="HTH_XRE"/>
    <property type="match status" value="1"/>
</dbReference>
<feature type="domain" description="HTH cro/C1-type" evidence="2">
    <location>
        <begin position="24"/>
        <end position="78"/>
    </location>
</feature>
<dbReference type="Gene3D" id="1.10.260.40">
    <property type="entry name" value="lambda repressor-like DNA-binding domains"/>
    <property type="match status" value="1"/>
</dbReference>
<dbReference type="SUPFAM" id="SSF47413">
    <property type="entry name" value="lambda repressor-like DNA-binding domains"/>
    <property type="match status" value="1"/>
</dbReference>
<dbReference type="PANTHER" id="PTHR46797">
    <property type="entry name" value="HTH-TYPE TRANSCRIPTIONAL REGULATOR"/>
    <property type="match status" value="1"/>
</dbReference>
<dbReference type="InterPro" id="IPR050807">
    <property type="entry name" value="TransReg_Diox_bact_type"/>
</dbReference>
<dbReference type="InterPro" id="IPR010982">
    <property type="entry name" value="Lambda_DNA-bd_dom_sf"/>
</dbReference>
<keyword evidence="4" id="KW-1185">Reference proteome</keyword>
<dbReference type="GO" id="GO:0005829">
    <property type="term" value="C:cytosol"/>
    <property type="evidence" value="ECO:0007669"/>
    <property type="project" value="TreeGrafter"/>
</dbReference>
<dbReference type="Proteomes" id="UP000192393">
    <property type="component" value="Unassembled WGS sequence"/>
</dbReference>
<dbReference type="GO" id="GO:0003700">
    <property type="term" value="F:DNA-binding transcription factor activity"/>
    <property type="evidence" value="ECO:0007669"/>
    <property type="project" value="TreeGrafter"/>
</dbReference>
<evidence type="ECO:0000313" key="3">
    <source>
        <dbReference type="EMBL" id="SMC35333.1"/>
    </source>
</evidence>
<organism evidence="3 4">
    <name type="scientific">Moheibacter sediminis</name>
    <dbReference type="NCBI Taxonomy" id="1434700"/>
    <lineage>
        <taxon>Bacteria</taxon>
        <taxon>Pseudomonadati</taxon>
        <taxon>Bacteroidota</taxon>
        <taxon>Flavobacteriia</taxon>
        <taxon>Flavobacteriales</taxon>
        <taxon>Weeksellaceae</taxon>
        <taxon>Moheibacter</taxon>
    </lineage>
</organism>
<dbReference type="InterPro" id="IPR001387">
    <property type="entry name" value="Cro/C1-type_HTH"/>
</dbReference>
<dbReference type="Pfam" id="PF01381">
    <property type="entry name" value="HTH_3"/>
    <property type="match status" value="1"/>
</dbReference>
<reference evidence="3 4" key="1">
    <citation type="submission" date="2017-04" db="EMBL/GenBank/DDBJ databases">
        <authorList>
            <person name="Afonso C.L."/>
            <person name="Miller P.J."/>
            <person name="Scott M.A."/>
            <person name="Spackman E."/>
            <person name="Goraichik I."/>
            <person name="Dimitrov K.M."/>
            <person name="Suarez D.L."/>
            <person name="Swayne D.E."/>
        </authorList>
    </citation>
    <scope>NUCLEOTIDE SEQUENCE [LARGE SCALE GENOMIC DNA]</scope>
    <source>
        <strain evidence="3 4">CGMCC 1.12708</strain>
    </source>
</reference>
<dbReference type="PANTHER" id="PTHR46797:SF1">
    <property type="entry name" value="METHYLPHOSPHONATE SYNTHASE"/>
    <property type="match status" value="1"/>
</dbReference>
<dbReference type="AlphaFoldDB" id="A0A1W1YGQ7"/>
<dbReference type="SMART" id="SM00530">
    <property type="entry name" value="HTH_XRE"/>
    <property type="match status" value="1"/>
</dbReference>
<evidence type="ECO:0000313" key="4">
    <source>
        <dbReference type="Proteomes" id="UP000192393"/>
    </source>
</evidence>
<dbReference type="STRING" id="1434700.SAMN06296427_101353"/>
<gene>
    <name evidence="3" type="ORF">SAMN06296427_101353</name>
</gene>
<keyword evidence="1 3" id="KW-0238">DNA-binding</keyword>
<evidence type="ECO:0000256" key="1">
    <source>
        <dbReference type="ARBA" id="ARBA00023125"/>
    </source>
</evidence>
<dbReference type="RefSeq" id="WP_084015653.1">
    <property type="nucleotide sequence ID" value="NZ_FWXS01000001.1"/>
</dbReference>
<sequence>MEWVPEQKIKEIKNTVPVKVGEKIRYYRRIKDYTQTNLADMIGNDRQYIYKIEKGKVNPSISTIALLAYALEIPLSKLLEDIEL</sequence>
<protein>
    <submittedName>
        <fullName evidence="3">DNA-binding transcriptional regulator, XRE-family HTH domain</fullName>
    </submittedName>
</protein>
<proteinExistence type="predicted"/>
<evidence type="ECO:0000259" key="2">
    <source>
        <dbReference type="PROSITE" id="PS50943"/>
    </source>
</evidence>
<dbReference type="OrthoDB" id="1041855at2"/>
<dbReference type="GO" id="GO:0003677">
    <property type="term" value="F:DNA binding"/>
    <property type="evidence" value="ECO:0007669"/>
    <property type="project" value="UniProtKB-KW"/>
</dbReference>
<dbReference type="PROSITE" id="PS50943">
    <property type="entry name" value="HTH_CROC1"/>
    <property type="match status" value="1"/>
</dbReference>